<evidence type="ECO:0008006" key="4">
    <source>
        <dbReference type="Google" id="ProtNLM"/>
    </source>
</evidence>
<dbReference type="Proteomes" id="UP000091857">
    <property type="component" value="Chromosome 7"/>
</dbReference>
<evidence type="ECO:0000256" key="1">
    <source>
        <dbReference type="SAM" id="SignalP"/>
    </source>
</evidence>
<evidence type="ECO:0000313" key="2">
    <source>
        <dbReference type="EMBL" id="OAY45818.1"/>
    </source>
</evidence>
<keyword evidence="3" id="KW-1185">Reference proteome</keyword>
<accession>A0A2C9VJX0</accession>
<feature type="chain" id="PRO_5012316259" description="Kazal-like domain-containing protein" evidence="1">
    <location>
        <begin position="28"/>
        <end position="81"/>
    </location>
</feature>
<gene>
    <name evidence="2" type="ORF">MANES_07G094200v8</name>
</gene>
<feature type="signal peptide" evidence="1">
    <location>
        <begin position="1"/>
        <end position="27"/>
    </location>
</feature>
<dbReference type="PANTHER" id="PTHR34376:SF7">
    <property type="entry name" value="KAZAL-LIKE DOMAIN-CONTAINING PROTEIN"/>
    <property type="match status" value="1"/>
</dbReference>
<proteinExistence type="predicted"/>
<dbReference type="AlphaFoldDB" id="A0A2C9VJX0"/>
<comment type="caution">
    <text evidence="2">The sequence shown here is derived from an EMBL/GenBank/DDBJ whole genome shotgun (WGS) entry which is preliminary data.</text>
</comment>
<protein>
    <recommendedName>
        <fullName evidence="4">Kazal-like domain-containing protein</fullName>
    </recommendedName>
</protein>
<dbReference type="FunFam" id="3.30.60.30:FF:000116">
    <property type="entry name" value="Serine protease inhibitor, Kazal-type family protein"/>
    <property type="match status" value="1"/>
</dbReference>
<dbReference type="OMA" id="NIQCFRA"/>
<dbReference type="Gramene" id="Manes.07G094200.1.v8.1">
    <property type="protein sequence ID" value="Manes.07G094200.1.v8.1.CDS.1"/>
    <property type="gene ID" value="Manes.07G094200.v8.1"/>
</dbReference>
<keyword evidence="1" id="KW-0732">Signal</keyword>
<evidence type="ECO:0000313" key="3">
    <source>
        <dbReference type="Proteomes" id="UP000091857"/>
    </source>
</evidence>
<dbReference type="PANTHER" id="PTHR34376">
    <property type="entry name" value="SERINE PROTEASE INHIBITOR, KAZAL-TYPE FAMILY PROTEIN"/>
    <property type="match status" value="1"/>
</dbReference>
<reference evidence="3" key="1">
    <citation type="journal article" date="2016" name="Nat. Biotechnol.">
        <title>Sequencing wild and cultivated cassava and related species reveals extensive interspecific hybridization and genetic diversity.</title>
        <authorList>
            <person name="Bredeson J.V."/>
            <person name="Lyons J.B."/>
            <person name="Prochnik S.E."/>
            <person name="Wu G.A."/>
            <person name="Ha C.M."/>
            <person name="Edsinger-Gonzales E."/>
            <person name="Grimwood J."/>
            <person name="Schmutz J."/>
            <person name="Rabbi I.Y."/>
            <person name="Egesi C."/>
            <person name="Nauluvula P."/>
            <person name="Lebot V."/>
            <person name="Ndunguru J."/>
            <person name="Mkamilo G."/>
            <person name="Bart R.S."/>
            <person name="Setter T.L."/>
            <person name="Gleadow R.M."/>
            <person name="Kulakow P."/>
            <person name="Ferguson M.E."/>
            <person name="Rounsley S."/>
            <person name="Rokhsar D.S."/>
        </authorList>
    </citation>
    <scope>NUCLEOTIDE SEQUENCE [LARGE SCALE GENOMIC DNA]</scope>
    <source>
        <strain evidence="3">cv. AM560-2</strain>
    </source>
</reference>
<dbReference type="STRING" id="3983.A0A2C9VJX0"/>
<sequence>MASFKKMAASLSMMVLVFCVSLSMVQSQDVNLCPGETPAPGQCPIACFRPDPVCGANGVTYWCGCPDALCAGVAVVKFGEC</sequence>
<organism evidence="2 3">
    <name type="scientific">Manihot esculenta</name>
    <name type="common">Cassava</name>
    <name type="synonym">Jatropha manihot</name>
    <dbReference type="NCBI Taxonomy" id="3983"/>
    <lineage>
        <taxon>Eukaryota</taxon>
        <taxon>Viridiplantae</taxon>
        <taxon>Streptophyta</taxon>
        <taxon>Embryophyta</taxon>
        <taxon>Tracheophyta</taxon>
        <taxon>Spermatophyta</taxon>
        <taxon>Magnoliopsida</taxon>
        <taxon>eudicotyledons</taxon>
        <taxon>Gunneridae</taxon>
        <taxon>Pentapetalae</taxon>
        <taxon>rosids</taxon>
        <taxon>fabids</taxon>
        <taxon>Malpighiales</taxon>
        <taxon>Euphorbiaceae</taxon>
        <taxon>Crotonoideae</taxon>
        <taxon>Manihoteae</taxon>
        <taxon>Manihot</taxon>
    </lineage>
</organism>
<name>A0A2C9VJX0_MANES</name>
<dbReference type="EMBL" id="CM004393">
    <property type="protein sequence ID" value="OAY45818.1"/>
    <property type="molecule type" value="Genomic_DNA"/>
</dbReference>